<gene>
    <name evidence="1" type="ORF">IAA98_16015</name>
</gene>
<evidence type="ECO:0000313" key="1">
    <source>
        <dbReference type="EMBL" id="HIT77085.1"/>
    </source>
</evidence>
<evidence type="ECO:0000313" key="2">
    <source>
        <dbReference type="Proteomes" id="UP000886842"/>
    </source>
</evidence>
<sequence>MDAADLSTLLGLPGSTAHVDVARTADGREVVLVADDLTLTCPWQQPDDWNGATVVLPWYDTESLFADLPPDPRRPFVRTKFSVATDLLARGFGIVAIPWWAEELAISSPERNLADRYGAPAAAALEQGWSTGLGRSMRDVLTVVETIDPDAGRLAILGHSLGGKLALFAAALDPRLSACVTHELGLGWDHSNWFDPWYFGEVRPDVDCDQILALVAPRPVLYGAGHGFDGDEGIAMARSVATDDWQVDILEHHNGHRPSPEALADAYTWLYDHTRG</sequence>
<organism evidence="1 2">
    <name type="scientific">Candidatus Avipropionibacterium avicola</name>
    <dbReference type="NCBI Taxonomy" id="2840701"/>
    <lineage>
        <taxon>Bacteria</taxon>
        <taxon>Bacillati</taxon>
        <taxon>Actinomycetota</taxon>
        <taxon>Actinomycetes</taxon>
        <taxon>Propionibacteriales</taxon>
        <taxon>Propionibacteriaceae</taxon>
        <taxon>Propionibacteriaceae incertae sedis</taxon>
        <taxon>Candidatus Avipropionibacterium</taxon>
    </lineage>
</organism>
<accession>A0A9D1KNU6</accession>
<dbReference type="AlphaFoldDB" id="A0A9D1KNU6"/>
<dbReference type="InterPro" id="IPR029058">
    <property type="entry name" value="AB_hydrolase_fold"/>
</dbReference>
<proteinExistence type="predicted"/>
<comment type="caution">
    <text evidence="1">The sequence shown here is derived from an EMBL/GenBank/DDBJ whole genome shotgun (WGS) entry which is preliminary data.</text>
</comment>
<evidence type="ECO:0008006" key="3">
    <source>
        <dbReference type="Google" id="ProtNLM"/>
    </source>
</evidence>
<protein>
    <recommendedName>
        <fullName evidence="3">Alpha/beta hydrolase</fullName>
    </recommendedName>
</protein>
<reference evidence="1" key="2">
    <citation type="journal article" date="2021" name="PeerJ">
        <title>Extensive microbial diversity within the chicken gut microbiome revealed by metagenomics and culture.</title>
        <authorList>
            <person name="Gilroy R."/>
            <person name="Ravi A."/>
            <person name="Getino M."/>
            <person name="Pursley I."/>
            <person name="Horton D.L."/>
            <person name="Alikhan N.F."/>
            <person name="Baker D."/>
            <person name="Gharbi K."/>
            <person name="Hall N."/>
            <person name="Watson M."/>
            <person name="Adriaenssens E.M."/>
            <person name="Foster-Nyarko E."/>
            <person name="Jarju S."/>
            <person name="Secka A."/>
            <person name="Antonio M."/>
            <person name="Oren A."/>
            <person name="Chaudhuri R.R."/>
            <person name="La Ragione R."/>
            <person name="Hildebrand F."/>
            <person name="Pallen M.J."/>
        </authorList>
    </citation>
    <scope>NUCLEOTIDE SEQUENCE</scope>
    <source>
        <strain evidence="1">ChiGjej1B1-24693</strain>
    </source>
</reference>
<name>A0A9D1KNU6_9ACTN</name>
<reference evidence="1" key="1">
    <citation type="submission" date="2020-10" db="EMBL/GenBank/DDBJ databases">
        <authorList>
            <person name="Gilroy R."/>
        </authorList>
    </citation>
    <scope>NUCLEOTIDE SEQUENCE</scope>
    <source>
        <strain evidence="1">ChiGjej1B1-24693</strain>
    </source>
</reference>
<dbReference type="Gene3D" id="3.40.50.1820">
    <property type="entry name" value="alpha/beta hydrolase"/>
    <property type="match status" value="1"/>
</dbReference>
<dbReference type="SUPFAM" id="SSF53474">
    <property type="entry name" value="alpha/beta-Hydrolases"/>
    <property type="match status" value="1"/>
</dbReference>
<dbReference type="Proteomes" id="UP000886842">
    <property type="component" value="Unassembled WGS sequence"/>
</dbReference>
<dbReference type="EMBL" id="DVLP01000458">
    <property type="protein sequence ID" value="HIT77085.1"/>
    <property type="molecule type" value="Genomic_DNA"/>
</dbReference>